<dbReference type="Proteomes" id="UP000467841">
    <property type="component" value="Unassembled WGS sequence"/>
</dbReference>
<name>A0A6D2KDZ2_9BRAS</name>
<organism evidence="1 2">
    <name type="scientific">Microthlaspi erraticum</name>
    <dbReference type="NCBI Taxonomy" id="1685480"/>
    <lineage>
        <taxon>Eukaryota</taxon>
        <taxon>Viridiplantae</taxon>
        <taxon>Streptophyta</taxon>
        <taxon>Embryophyta</taxon>
        <taxon>Tracheophyta</taxon>
        <taxon>Spermatophyta</taxon>
        <taxon>Magnoliopsida</taxon>
        <taxon>eudicotyledons</taxon>
        <taxon>Gunneridae</taxon>
        <taxon>Pentapetalae</taxon>
        <taxon>rosids</taxon>
        <taxon>malvids</taxon>
        <taxon>Brassicales</taxon>
        <taxon>Brassicaceae</taxon>
        <taxon>Coluteocarpeae</taxon>
        <taxon>Microthlaspi</taxon>
    </lineage>
</organism>
<reference evidence="1" key="1">
    <citation type="submission" date="2020-01" db="EMBL/GenBank/DDBJ databases">
        <authorList>
            <person name="Mishra B."/>
        </authorList>
    </citation>
    <scope>NUCLEOTIDE SEQUENCE [LARGE SCALE GENOMIC DNA]</scope>
</reference>
<evidence type="ECO:0000313" key="2">
    <source>
        <dbReference type="Proteomes" id="UP000467841"/>
    </source>
</evidence>
<dbReference type="AlphaFoldDB" id="A0A6D2KDZ2"/>
<gene>
    <name evidence="1" type="ORF">MERR_LOCUS37724</name>
</gene>
<dbReference type="GO" id="GO:0005777">
    <property type="term" value="C:peroxisome"/>
    <property type="evidence" value="ECO:0007669"/>
    <property type="project" value="InterPro"/>
</dbReference>
<dbReference type="OrthoDB" id="1102742at2759"/>
<keyword evidence="2" id="KW-1185">Reference proteome</keyword>
<accession>A0A6D2KDZ2</accession>
<protein>
    <submittedName>
        <fullName evidence="1">Uncharacterized protein</fullName>
    </submittedName>
</protein>
<evidence type="ECO:0000313" key="1">
    <source>
        <dbReference type="EMBL" id="CAA7050489.1"/>
    </source>
</evidence>
<comment type="caution">
    <text evidence="1">The sequence shown here is derived from an EMBL/GenBank/DDBJ whole genome shotgun (WGS) entry which is preliminary data.</text>
</comment>
<dbReference type="PANTHER" id="PTHR14379:SF3">
    <property type="entry name" value="MEIOSIS REGULATOR AND MRNA STABILITY FACTOR 1"/>
    <property type="match status" value="1"/>
</dbReference>
<dbReference type="GO" id="GO:0010468">
    <property type="term" value="P:regulation of gene expression"/>
    <property type="evidence" value="ECO:0007669"/>
    <property type="project" value="InterPro"/>
</dbReference>
<dbReference type="InterPro" id="IPR024768">
    <property type="entry name" value="Marf1"/>
</dbReference>
<sequence>MSSSPVETVMPDCPVDPECIGVFWDVVDFPFPKGLSPDMIYDKTKLFLESLGCCGELSIIAYANEGQFDDKLVGVYEDAKIIIVPRLADKLSRYRSTCVDIAMWEVDTCNYDFHAKNLMVLSKEIEKDSFLFKFLDSMACPCHHVFLTLDHDPPPSRVRRLERISFSLPLEPVDQSGNLLGSSRETMPDCLIAPDSPVESSSYEPCAAHVFWDGVDFPLPYNDPHYAYMVSHSSLNEFGAPGELSLAAYVDHADFCGETETDGITVIPCQGDEEARSHGMLMDIVLWAMENPATYFEPITLMVISKNIKQGTCFLNALEALGNRHYNVLLGLPSPQDVSSPMAIKSLNCGSDIFIFWDVLGCPTDFSTVDQVLRTKSYRGNVIVRPYVDAEYRDDSFDTTPNRFRFKSSIRVVSEEDDKYEKVTRMLLDIIF</sequence>
<proteinExistence type="predicted"/>
<dbReference type="EMBL" id="CACVBM020001451">
    <property type="protein sequence ID" value="CAA7050489.1"/>
    <property type="molecule type" value="Genomic_DNA"/>
</dbReference>
<dbReference type="PANTHER" id="PTHR14379">
    <property type="entry name" value="LIMKAIN B LKAP"/>
    <property type="match status" value="1"/>
</dbReference>